<gene>
    <name evidence="7" type="ORF">B1A_20117</name>
</gene>
<feature type="transmembrane region" description="Helical" evidence="6">
    <location>
        <begin position="85"/>
        <end position="102"/>
    </location>
</feature>
<keyword evidence="5 6" id="KW-0472">Membrane</keyword>
<dbReference type="Pfam" id="PF07681">
    <property type="entry name" value="DoxX"/>
    <property type="match status" value="1"/>
</dbReference>
<evidence type="ECO:0000313" key="7">
    <source>
        <dbReference type="EMBL" id="EQD31016.1"/>
    </source>
</evidence>
<name>T0Y7D0_9ZZZZ</name>
<evidence type="ECO:0000256" key="4">
    <source>
        <dbReference type="ARBA" id="ARBA00022989"/>
    </source>
</evidence>
<proteinExistence type="predicted"/>
<reference evidence="7" key="2">
    <citation type="journal article" date="2014" name="ISME J.">
        <title>Microbial stratification in low pH oxic and suboxic macroscopic growths along an acid mine drainage.</title>
        <authorList>
            <person name="Mendez-Garcia C."/>
            <person name="Mesa V."/>
            <person name="Sprenger R.R."/>
            <person name="Richter M."/>
            <person name="Diez M.S."/>
            <person name="Solano J."/>
            <person name="Bargiela R."/>
            <person name="Golyshina O.V."/>
            <person name="Manteca A."/>
            <person name="Ramos J.L."/>
            <person name="Gallego J.R."/>
            <person name="Llorente I."/>
            <person name="Martins Dos Santos V.A."/>
            <person name="Jensen O.N."/>
            <person name="Pelaez A.I."/>
            <person name="Sanchez J."/>
            <person name="Ferrer M."/>
        </authorList>
    </citation>
    <scope>NUCLEOTIDE SEQUENCE</scope>
</reference>
<dbReference type="PANTHER" id="PTHR33452">
    <property type="entry name" value="OXIDOREDUCTASE CATD-RELATED"/>
    <property type="match status" value="1"/>
</dbReference>
<reference evidence="7" key="1">
    <citation type="submission" date="2013-08" db="EMBL/GenBank/DDBJ databases">
        <authorList>
            <person name="Mendez C."/>
            <person name="Richter M."/>
            <person name="Ferrer M."/>
            <person name="Sanchez J."/>
        </authorList>
    </citation>
    <scope>NUCLEOTIDE SEQUENCE</scope>
</reference>
<sequence>MTNSNRSTTSTQDVALLLIRLIIATIFLYHGSQKLFGAFGGPGLKGWHDFIASLGMPMPWISAILSACAEFFGGLIFLLGTGLRIIAVPLAVNMMVATWVASKGGFSVLHNGCEYPLCLLVIVIAMFLMGPGRYTLGAMF</sequence>
<feature type="non-terminal residue" evidence="7">
    <location>
        <position position="140"/>
    </location>
</feature>
<dbReference type="EMBL" id="AUZX01014839">
    <property type="protein sequence ID" value="EQD31016.1"/>
    <property type="molecule type" value="Genomic_DNA"/>
</dbReference>
<accession>T0Y7D0</accession>
<evidence type="ECO:0000256" key="3">
    <source>
        <dbReference type="ARBA" id="ARBA00022692"/>
    </source>
</evidence>
<dbReference type="PANTHER" id="PTHR33452:SF1">
    <property type="entry name" value="INNER MEMBRANE PROTEIN YPHA-RELATED"/>
    <property type="match status" value="1"/>
</dbReference>
<feature type="transmembrane region" description="Helical" evidence="6">
    <location>
        <begin position="114"/>
        <end position="136"/>
    </location>
</feature>
<dbReference type="InterPro" id="IPR032808">
    <property type="entry name" value="DoxX"/>
</dbReference>
<evidence type="ECO:0000256" key="2">
    <source>
        <dbReference type="ARBA" id="ARBA00022475"/>
    </source>
</evidence>
<dbReference type="InterPro" id="IPR051907">
    <property type="entry name" value="DoxX-like_oxidoreductase"/>
</dbReference>
<comment type="subcellular location">
    <subcellularLocation>
        <location evidence="1">Cell membrane</location>
        <topology evidence="1">Multi-pass membrane protein</topology>
    </subcellularLocation>
</comment>
<evidence type="ECO:0000256" key="5">
    <source>
        <dbReference type="ARBA" id="ARBA00023136"/>
    </source>
</evidence>
<keyword evidence="4 6" id="KW-1133">Transmembrane helix</keyword>
<comment type="caution">
    <text evidence="7">The sequence shown here is derived from an EMBL/GenBank/DDBJ whole genome shotgun (WGS) entry which is preliminary data.</text>
</comment>
<dbReference type="GO" id="GO:0005886">
    <property type="term" value="C:plasma membrane"/>
    <property type="evidence" value="ECO:0007669"/>
    <property type="project" value="UniProtKB-SubCell"/>
</dbReference>
<keyword evidence="3 6" id="KW-0812">Transmembrane</keyword>
<dbReference type="AlphaFoldDB" id="T0Y7D0"/>
<evidence type="ECO:0000256" key="6">
    <source>
        <dbReference type="SAM" id="Phobius"/>
    </source>
</evidence>
<keyword evidence="2" id="KW-1003">Cell membrane</keyword>
<protein>
    <submittedName>
        <fullName evidence="7">DoxX</fullName>
    </submittedName>
</protein>
<organism evidence="7">
    <name type="scientific">mine drainage metagenome</name>
    <dbReference type="NCBI Taxonomy" id="410659"/>
    <lineage>
        <taxon>unclassified sequences</taxon>
        <taxon>metagenomes</taxon>
        <taxon>ecological metagenomes</taxon>
    </lineage>
</organism>
<feature type="transmembrane region" description="Helical" evidence="6">
    <location>
        <begin position="12"/>
        <end position="30"/>
    </location>
</feature>
<evidence type="ECO:0000256" key="1">
    <source>
        <dbReference type="ARBA" id="ARBA00004651"/>
    </source>
</evidence>
<feature type="transmembrane region" description="Helical" evidence="6">
    <location>
        <begin position="50"/>
        <end position="78"/>
    </location>
</feature>